<dbReference type="Proteomes" id="UP000199064">
    <property type="component" value="Unassembled WGS sequence"/>
</dbReference>
<feature type="domain" description="Solute-binding protein family 5" evidence="5">
    <location>
        <begin position="69"/>
        <end position="420"/>
    </location>
</feature>
<dbReference type="InterPro" id="IPR030678">
    <property type="entry name" value="Peptide/Ni-bd"/>
</dbReference>
<comment type="subcellular location">
    <subcellularLocation>
        <location evidence="1">Periplasm</location>
    </subcellularLocation>
</comment>
<reference evidence="7" key="1">
    <citation type="submission" date="2016-10" db="EMBL/GenBank/DDBJ databases">
        <authorList>
            <person name="Varghese N."/>
            <person name="Submissions S."/>
        </authorList>
    </citation>
    <scope>NUCLEOTIDE SEQUENCE [LARGE SCALE GENOMIC DNA]</scope>
    <source>
        <strain evidence="7">ES.061</strain>
    </source>
</reference>
<dbReference type="PANTHER" id="PTHR30290">
    <property type="entry name" value="PERIPLASMIC BINDING COMPONENT OF ABC TRANSPORTER"/>
    <property type="match status" value="1"/>
</dbReference>
<dbReference type="Gene3D" id="3.10.105.10">
    <property type="entry name" value="Dipeptide-binding Protein, Domain 3"/>
    <property type="match status" value="1"/>
</dbReference>
<dbReference type="GO" id="GO:1904680">
    <property type="term" value="F:peptide transmembrane transporter activity"/>
    <property type="evidence" value="ECO:0007669"/>
    <property type="project" value="TreeGrafter"/>
</dbReference>
<keyword evidence="3 4" id="KW-0732">Signal</keyword>
<dbReference type="Gene3D" id="3.90.76.10">
    <property type="entry name" value="Dipeptide-binding Protein, Domain 1"/>
    <property type="match status" value="1"/>
</dbReference>
<evidence type="ECO:0000256" key="1">
    <source>
        <dbReference type="ARBA" id="ARBA00004418"/>
    </source>
</evidence>
<dbReference type="GO" id="GO:0043190">
    <property type="term" value="C:ATP-binding cassette (ABC) transporter complex"/>
    <property type="evidence" value="ECO:0007669"/>
    <property type="project" value="InterPro"/>
</dbReference>
<evidence type="ECO:0000313" key="7">
    <source>
        <dbReference type="Proteomes" id="UP000199064"/>
    </source>
</evidence>
<proteinExistence type="inferred from homology"/>
<sequence length="503" mass="55708">MTRRLFAYTGFSLLATTFLATTVAAQDITIALQDDPDVLDPHRGNSYVGRLVFNSLCDKLVDTDENLAIVPRIASEWSWSEDNTVLTMKLREDAVFHDGEPINAEAVIANLDRAINLPESRRAGELSSVASYEVTDEYTVEITLKGPDATFLSQLSDRAGMLVSPASFDVEASGAAVCSGPYSFVERVQNDRITLKKFEDHWDAENYHFDTVVYQPIPDATVRLANLRAGDVDFIERPAPSDIETIKSESDLVFQMIPGLGYYGIVFNLNNGERADSPINSDPQLRRAFELSLDREVINQVVGLGIYQPAYQPFSPASFAYNPEFDGGGRDVEGARQMMKDAGYDSVSFEITYANNSLMQQMFELVQAMSAEAGFEVSLRPVEFAAYLSERTEGNFDAAQTGASGRVDPDGNFYRYLGCESAANPGKFCNAKMEEAMLAARTVTDDAQRKAYYDEAQAVLKEEIPTIYLYYTPNYYAYTTDLEGFTPHPDGVIRLAGVKLAED</sequence>
<dbReference type="EMBL" id="FNSL01000001">
    <property type="protein sequence ID" value="SEB57086.1"/>
    <property type="molecule type" value="Genomic_DNA"/>
</dbReference>
<feature type="signal peptide" evidence="4">
    <location>
        <begin position="1"/>
        <end position="20"/>
    </location>
</feature>
<dbReference type="GO" id="GO:0030288">
    <property type="term" value="C:outer membrane-bounded periplasmic space"/>
    <property type="evidence" value="ECO:0007669"/>
    <property type="project" value="UniProtKB-ARBA"/>
</dbReference>
<dbReference type="Pfam" id="PF00496">
    <property type="entry name" value="SBP_bac_5"/>
    <property type="match status" value="1"/>
</dbReference>
<evidence type="ECO:0000259" key="5">
    <source>
        <dbReference type="Pfam" id="PF00496"/>
    </source>
</evidence>
<evidence type="ECO:0000256" key="2">
    <source>
        <dbReference type="ARBA" id="ARBA00005695"/>
    </source>
</evidence>
<dbReference type="CDD" id="cd08511">
    <property type="entry name" value="PBP2_NikA_DppA_OppA_like_5"/>
    <property type="match status" value="1"/>
</dbReference>
<dbReference type="SUPFAM" id="SSF53850">
    <property type="entry name" value="Periplasmic binding protein-like II"/>
    <property type="match status" value="1"/>
</dbReference>
<dbReference type="PIRSF" id="PIRSF002741">
    <property type="entry name" value="MppA"/>
    <property type="match status" value="1"/>
</dbReference>
<name>A0A1H4KFP5_9HYPH</name>
<dbReference type="PANTHER" id="PTHR30290:SF38">
    <property type="entry name" value="D,D-DIPEPTIDE-BINDING PERIPLASMIC PROTEIN DDPA-RELATED"/>
    <property type="match status" value="1"/>
</dbReference>
<accession>A0A1H4KFP5</accession>
<dbReference type="InterPro" id="IPR000914">
    <property type="entry name" value="SBP_5_dom"/>
</dbReference>
<feature type="chain" id="PRO_5011541738" evidence="4">
    <location>
        <begin position="21"/>
        <end position="503"/>
    </location>
</feature>
<organism evidence="6 7">
    <name type="scientific">Nitratireductor aquibiodomus</name>
    <dbReference type="NCBI Taxonomy" id="204799"/>
    <lineage>
        <taxon>Bacteria</taxon>
        <taxon>Pseudomonadati</taxon>
        <taxon>Pseudomonadota</taxon>
        <taxon>Alphaproteobacteria</taxon>
        <taxon>Hyphomicrobiales</taxon>
        <taxon>Phyllobacteriaceae</taxon>
        <taxon>Nitratireductor</taxon>
    </lineage>
</organism>
<dbReference type="InterPro" id="IPR039424">
    <property type="entry name" value="SBP_5"/>
</dbReference>
<evidence type="ECO:0000313" key="6">
    <source>
        <dbReference type="EMBL" id="SEB57086.1"/>
    </source>
</evidence>
<evidence type="ECO:0000256" key="4">
    <source>
        <dbReference type="SAM" id="SignalP"/>
    </source>
</evidence>
<gene>
    <name evidence="6" type="ORF">SAMN05216452_2199</name>
</gene>
<dbReference type="Gene3D" id="3.40.190.10">
    <property type="entry name" value="Periplasmic binding protein-like II"/>
    <property type="match status" value="1"/>
</dbReference>
<dbReference type="AlphaFoldDB" id="A0A1H4KFP5"/>
<protein>
    <submittedName>
        <fullName evidence="6">Peptide/nickel transport system substrate-binding protein</fullName>
    </submittedName>
</protein>
<evidence type="ECO:0000256" key="3">
    <source>
        <dbReference type="ARBA" id="ARBA00022729"/>
    </source>
</evidence>
<comment type="similarity">
    <text evidence="2">Belongs to the bacterial solute-binding protein 5 family.</text>
</comment>
<dbReference type="GO" id="GO:0015833">
    <property type="term" value="P:peptide transport"/>
    <property type="evidence" value="ECO:0007669"/>
    <property type="project" value="TreeGrafter"/>
</dbReference>
<keyword evidence="7" id="KW-1185">Reference proteome</keyword>